<gene>
    <name evidence="3" type="ORF">SAMN04490203_3897</name>
    <name evidence="2" type="ORF">TU78_03815</name>
</gene>
<dbReference type="Proteomes" id="UP000036395">
    <property type="component" value="Unassembled WGS sequence"/>
</dbReference>
<evidence type="ECO:0000313" key="3">
    <source>
        <dbReference type="EMBL" id="SED13724.1"/>
    </source>
</evidence>
<evidence type="ECO:0000256" key="1">
    <source>
        <dbReference type="SAM" id="MobiDB-lite"/>
    </source>
</evidence>
<dbReference type="OrthoDB" id="7026815at2"/>
<reference evidence="2 4" key="1">
    <citation type="submission" date="2015-02" db="EMBL/GenBank/DDBJ databases">
        <title>Pseudomonas helleri sp. nov. and Pseudomonas weihenstephanensis sp. nov., isolated from raw cows milk.</title>
        <authorList>
            <person name="von Neubeck M."/>
            <person name="Huptas C."/>
            <person name="Wenning M."/>
            <person name="Scherer S."/>
        </authorList>
    </citation>
    <scope>NUCLEOTIDE SEQUENCE [LARGE SCALE GENOMIC DNA]</scope>
    <source>
        <strain evidence="2 4">DSM 21104</strain>
    </source>
</reference>
<feature type="compositionally biased region" description="Basic and acidic residues" evidence="1">
    <location>
        <begin position="87"/>
        <end position="97"/>
    </location>
</feature>
<dbReference type="Proteomes" id="UP000183155">
    <property type="component" value="Unassembled WGS sequence"/>
</dbReference>
<dbReference type="EMBL" id="FNRS01000001">
    <property type="protein sequence ID" value="SED13724.1"/>
    <property type="molecule type" value="Genomic_DNA"/>
</dbReference>
<reference evidence="3 5" key="2">
    <citation type="submission" date="2016-10" db="EMBL/GenBank/DDBJ databases">
        <authorList>
            <person name="Varghese N."/>
            <person name="Submissions S."/>
        </authorList>
    </citation>
    <scope>NUCLEOTIDE SEQUENCE [LARGE SCALE GENOMIC DNA]</scope>
    <source>
        <strain evidence="3 5">BS3652</strain>
    </source>
</reference>
<keyword evidence="5" id="KW-1185">Reference proteome</keyword>
<name>A0A0J6JPN3_PSETA</name>
<protein>
    <submittedName>
        <fullName evidence="2">HPr</fullName>
    </submittedName>
</protein>
<evidence type="ECO:0000313" key="5">
    <source>
        <dbReference type="Proteomes" id="UP000183155"/>
    </source>
</evidence>
<sequence length="137" mass="14878">MADSRRPYGVQQPADIDDTEDRMGSLEPLDFDDDETHEPISDLFTDEEHERHVAGHRARNAGLSGAAMPGRDSNADDLDPEMLIPEDGARDAEEAAEGRNVPADWDLSVVNEDQIGGGDGLDEAELADIDPVGRKPE</sequence>
<dbReference type="EMBL" id="JYLA01000002">
    <property type="protein sequence ID" value="KMM85762.1"/>
    <property type="molecule type" value="Genomic_DNA"/>
</dbReference>
<dbReference type="RefSeq" id="WP_048378485.1">
    <property type="nucleotide sequence ID" value="NZ_FNRS01000001.1"/>
</dbReference>
<organism evidence="2 4">
    <name type="scientific">Pseudomonas taetrolens</name>
    <dbReference type="NCBI Taxonomy" id="47884"/>
    <lineage>
        <taxon>Bacteria</taxon>
        <taxon>Pseudomonadati</taxon>
        <taxon>Pseudomonadota</taxon>
        <taxon>Gammaproteobacteria</taxon>
        <taxon>Pseudomonadales</taxon>
        <taxon>Pseudomonadaceae</taxon>
        <taxon>Pseudomonas</taxon>
    </lineage>
</organism>
<accession>A0A0J6JPN3</accession>
<dbReference type="STRING" id="47884.SAMN04490203_3897"/>
<dbReference type="PATRIC" id="fig|47884.3.peg.1159"/>
<evidence type="ECO:0000313" key="2">
    <source>
        <dbReference type="EMBL" id="KMM85762.1"/>
    </source>
</evidence>
<dbReference type="AlphaFoldDB" id="A0A0J6JPN3"/>
<feature type="region of interest" description="Disordered" evidence="1">
    <location>
        <begin position="1"/>
        <end position="137"/>
    </location>
</feature>
<proteinExistence type="predicted"/>
<evidence type="ECO:0000313" key="4">
    <source>
        <dbReference type="Proteomes" id="UP000036395"/>
    </source>
</evidence>
<comment type="caution">
    <text evidence="2">The sequence shown here is derived from an EMBL/GenBank/DDBJ whole genome shotgun (WGS) entry which is preliminary data.</text>
</comment>